<evidence type="ECO:0000313" key="1">
    <source>
        <dbReference type="EMBL" id="KAH3705134.1"/>
    </source>
</evidence>
<comment type="caution">
    <text evidence="1">The sequence shown here is derived from an EMBL/GenBank/DDBJ whole genome shotgun (WGS) entry which is preliminary data.</text>
</comment>
<name>A0A9D3YQE4_DREPO</name>
<dbReference type="AlphaFoldDB" id="A0A9D3YQE4"/>
<protein>
    <submittedName>
        <fullName evidence="1">Uncharacterized protein</fullName>
    </submittedName>
</protein>
<reference evidence="1" key="1">
    <citation type="journal article" date="2019" name="bioRxiv">
        <title>The Genome of the Zebra Mussel, Dreissena polymorpha: A Resource for Invasive Species Research.</title>
        <authorList>
            <person name="McCartney M.A."/>
            <person name="Auch B."/>
            <person name="Kono T."/>
            <person name="Mallez S."/>
            <person name="Zhang Y."/>
            <person name="Obille A."/>
            <person name="Becker A."/>
            <person name="Abrahante J.E."/>
            <person name="Garbe J."/>
            <person name="Badalamenti J.P."/>
            <person name="Herman A."/>
            <person name="Mangelson H."/>
            <person name="Liachko I."/>
            <person name="Sullivan S."/>
            <person name="Sone E.D."/>
            <person name="Koren S."/>
            <person name="Silverstein K.A.T."/>
            <person name="Beckman K.B."/>
            <person name="Gohl D.M."/>
        </authorList>
    </citation>
    <scope>NUCLEOTIDE SEQUENCE</scope>
    <source>
        <strain evidence="1">Duluth1</strain>
        <tissue evidence="1">Whole animal</tissue>
    </source>
</reference>
<keyword evidence="2" id="KW-1185">Reference proteome</keyword>
<reference evidence="1" key="2">
    <citation type="submission" date="2020-11" db="EMBL/GenBank/DDBJ databases">
        <authorList>
            <person name="McCartney M.A."/>
            <person name="Auch B."/>
            <person name="Kono T."/>
            <person name="Mallez S."/>
            <person name="Becker A."/>
            <person name="Gohl D.M."/>
            <person name="Silverstein K.A.T."/>
            <person name="Koren S."/>
            <person name="Bechman K.B."/>
            <person name="Herman A."/>
            <person name="Abrahante J.E."/>
            <person name="Garbe J."/>
        </authorList>
    </citation>
    <scope>NUCLEOTIDE SEQUENCE</scope>
    <source>
        <strain evidence="1">Duluth1</strain>
        <tissue evidence="1">Whole animal</tissue>
    </source>
</reference>
<organism evidence="1 2">
    <name type="scientific">Dreissena polymorpha</name>
    <name type="common">Zebra mussel</name>
    <name type="synonym">Mytilus polymorpha</name>
    <dbReference type="NCBI Taxonomy" id="45954"/>
    <lineage>
        <taxon>Eukaryota</taxon>
        <taxon>Metazoa</taxon>
        <taxon>Spiralia</taxon>
        <taxon>Lophotrochozoa</taxon>
        <taxon>Mollusca</taxon>
        <taxon>Bivalvia</taxon>
        <taxon>Autobranchia</taxon>
        <taxon>Heteroconchia</taxon>
        <taxon>Euheterodonta</taxon>
        <taxon>Imparidentia</taxon>
        <taxon>Neoheterodontei</taxon>
        <taxon>Myida</taxon>
        <taxon>Dreissenoidea</taxon>
        <taxon>Dreissenidae</taxon>
        <taxon>Dreissena</taxon>
    </lineage>
</organism>
<sequence>MPINQAAIEMQTRVVEQMSAKDLEPLLPEIIPGLLKVRGTELSRTFFYYP</sequence>
<accession>A0A9D3YQE4</accession>
<gene>
    <name evidence="1" type="ORF">DPMN_080199</name>
</gene>
<dbReference type="EMBL" id="JAIWYP010000015">
    <property type="protein sequence ID" value="KAH3705134.1"/>
    <property type="molecule type" value="Genomic_DNA"/>
</dbReference>
<dbReference type="Proteomes" id="UP000828390">
    <property type="component" value="Unassembled WGS sequence"/>
</dbReference>
<evidence type="ECO:0000313" key="2">
    <source>
        <dbReference type="Proteomes" id="UP000828390"/>
    </source>
</evidence>
<proteinExistence type="predicted"/>